<evidence type="ECO:0000313" key="2">
    <source>
        <dbReference type="Proteomes" id="UP000177053"/>
    </source>
</evidence>
<name>A0A1F7X904_9BACT</name>
<organism evidence="1 2">
    <name type="scientific">Candidatus Woesebacteria bacterium RBG_16_34_12</name>
    <dbReference type="NCBI Taxonomy" id="1802480"/>
    <lineage>
        <taxon>Bacteria</taxon>
        <taxon>Candidatus Woeseibacteriota</taxon>
    </lineage>
</organism>
<accession>A0A1F7X904</accession>
<gene>
    <name evidence="1" type="ORF">A2Z22_00455</name>
</gene>
<dbReference type="EMBL" id="MGFS01000016">
    <property type="protein sequence ID" value="OGM11506.1"/>
    <property type="molecule type" value="Genomic_DNA"/>
</dbReference>
<comment type="caution">
    <text evidence="1">The sequence shown here is derived from an EMBL/GenBank/DDBJ whole genome shotgun (WGS) entry which is preliminary data.</text>
</comment>
<proteinExistence type="predicted"/>
<reference evidence="1 2" key="1">
    <citation type="journal article" date="2016" name="Nat. Commun.">
        <title>Thousands of microbial genomes shed light on interconnected biogeochemical processes in an aquifer system.</title>
        <authorList>
            <person name="Anantharaman K."/>
            <person name="Brown C.T."/>
            <person name="Hug L.A."/>
            <person name="Sharon I."/>
            <person name="Castelle C.J."/>
            <person name="Probst A.J."/>
            <person name="Thomas B.C."/>
            <person name="Singh A."/>
            <person name="Wilkins M.J."/>
            <person name="Karaoz U."/>
            <person name="Brodie E.L."/>
            <person name="Williams K.H."/>
            <person name="Hubbard S.S."/>
            <person name="Banfield J.F."/>
        </authorList>
    </citation>
    <scope>NUCLEOTIDE SEQUENCE [LARGE SCALE GENOMIC DNA]</scope>
</reference>
<dbReference type="SUPFAM" id="SSF56059">
    <property type="entry name" value="Glutathione synthetase ATP-binding domain-like"/>
    <property type="match status" value="1"/>
</dbReference>
<sequence length="369" mass="42377">MRTEIFERSGRGISEFEKQYQAEISYLNQTCSYKEGMRYKYSPDNYDISNKRLVRMQSAGSAIGAILDIKYPNQILEFRLDFIDNSIDNQLYITEVQTDDRGLPAVAIARNARGQEAEFPGTVECFTNEIVRKTGKSLPKLLITYPLNEEFYYAGFNDFATLCWATNQAEVIVAPREDVILLLDNQVIIRQKLTGQKLFYCPDLSWDFSMQGLGVGVAIQPFVTKELLLDIAISQNPEGKKFIPDTRLPDAEVIKNKEDWVLKPINGRWSKGILFGQRSSQDLWEKTLQSGNVVAQRFIPPQTNLYNVRIGTDKFRLWWMYERVEGYYVKNSDTNLWELADVLTTCTEDIPVHGKRGCIMIPGKVRDVE</sequence>
<dbReference type="Proteomes" id="UP000177053">
    <property type="component" value="Unassembled WGS sequence"/>
</dbReference>
<dbReference type="AlphaFoldDB" id="A0A1F7X904"/>
<protein>
    <submittedName>
        <fullName evidence="1">Uncharacterized protein</fullName>
    </submittedName>
</protein>
<evidence type="ECO:0000313" key="1">
    <source>
        <dbReference type="EMBL" id="OGM11506.1"/>
    </source>
</evidence>